<dbReference type="KEGG" id="elut:CKA38_08860"/>
<sequence length="265" mass="28277">MTTDTIPLWKDAAPGALGSAPTDIPTLTRHAAANPNGATMLIVPGGGYCSLTGHEGAGFAPWFTQRGITSFVLTYRLASNGYRHPCMMLDVLRAMRLVRHLARKEGRDPSRAGIIGCSAGGHLASTALTHYDAGRPGGDDPVERESARPDLGVLCYPVISCGTSAAHAGSMDNLLGPNPPADLAWQMSTETQVTPQTPPTFLWHTLEDPVVSVENSMLFANALRRASVPFALHVFEKGGHGLGMLPGSPPWTVCLEGWLRERKFV</sequence>
<dbReference type="AlphaFoldDB" id="A0A2U8E3H2"/>
<dbReference type="InterPro" id="IPR049492">
    <property type="entry name" value="BD-FAE-like_dom"/>
</dbReference>
<dbReference type="Pfam" id="PF20434">
    <property type="entry name" value="BD-FAE"/>
    <property type="match status" value="1"/>
</dbReference>
<dbReference type="OrthoDB" id="9794725at2"/>
<evidence type="ECO:0000256" key="1">
    <source>
        <dbReference type="ARBA" id="ARBA00022801"/>
    </source>
</evidence>
<evidence type="ECO:0000259" key="2">
    <source>
        <dbReference type="Pfam" id="PF20434"/>
    </source>
</evidence>
<name>A0A2U8E3H2_9BACT</name>
<keyword evidence="3" id="KW-0119">Carbohydrate metabolism</keyword>
<keyword evidence="3" id="KW-0624">Polysaccharide degradation</keyword>
<protein>
    <submittedName>
        <fullName evidence="3">Endo-1,4-beta-xylanase</fullName>
    </submittedName>
</protein>
<organism evidence="3 4">
    <name type="scientific">Ereboglobus luteus</name>
    <dbReference type="NCBI Taxonomy" id="1796921"/>
    <lineage>
        <taxon>Bacteria</taxon>
        <taxon>Pseudomonadati</taxon>
        <taxon>Verrucomicrobiota</taxon>
        <taxon>Opitutia</taxon>
        <taxon>Opitutales</taxon>
        <taxon>Opitutaceae</taxon>
        <taxon>Ereboglobus</taxon>
    </lineage>
</organism>
<dbReference type="PANTHER" id="PTHR48081">
    <property type="entry name" value="AB HYDROLASE SUPERFAMILY PROTEIN C4A8.06C"/>
    <property type="match status" value="1"/>
</dbReference>
<accession>A0A2U8E3H2</accession>
<proteinExistence type="predicted"/>
<reference evidence="3 4" key="1">
    <citation type="journal article" date="2018" name="Syst. Appl. Microbiol.">
        <title>Ereboglobus luteus gen. nov. sp. nov. from cockroach guts, and new insights into the oxygen relationship of the genera Opitutus and Didymococcus (Verrucomicrobia: Opitutaceae).</title>
        <authorList>
            <person name="Tegtmeier D."/>
            <person name="Belitz A."/>
            <person name="Radek R."/>
            <person name="Heimerl T."/>
            <person name="Brune A."/>
        </authorList>
    </citation>
    <scope>NUCLEOTIDE SEQUENCE [LARGE SCALE GENOMIC DNA]</scope>
    <source>
        <strain evidence="3 4">Ho45</strain>
    </source>
</reference>
<dbReference type="SUPFAM" id="SSF53474">
    <property type="entry name" value="alpha/beta-Hydrolases"/>
    <property type="match status" value="1"/>
</dbReference>
<dbReference type="GO" id="GO:0045493">
    <property type="term" value="P:xylan catabolic process"/>
    <property type="evidence" value="ECO:0007669"/>
    <property type="project" value="UniProtKB-KW"/>
</dbReference>
<dbReference type="GO" id="GO:0016798">
    <property type="term" value="F:hydrolase activity, acting on glycosyl bonds"/>
    <property type="evidence" value="ECO:0007669"/>
    <property type="project" value="UniProtKB-KW"/>
</dbReference>
<dbReference type="RefSeq" id="WP_108825146.1">
    <property type="nucleotide sequence ID" value="NZ_CP023004.1"/>
</dbReference>
<dbReference type="InterPro" id="IPR050300">
    <property type="entry name" value="GDXG_lipolytic_enzyme"/>
</dbReference>
<keyword evidence="1 3" id="KW-0378">Hydrolase</keyword>
<keyword evidence="4" id="KW-1185">Reference proteome</keyword>
<evidence type="ECO:0000313" key="4">
    <source>
        <dbReference type="Proteomes" id="UP000244896"/>
    </source>
</evidence>
<dbReference type="Gene3D" id="3.40.50.1820">
    <property type="entry name" value="alpha/beta hydrolase"/>
    <property type="match status" value="1"/>
</dbReference>
<gene>
    <name evidence="3" type="ORF">CKA38_08860</name>
</gene>
<keyword evidence="3" id="KW-0326">Glycosidase</keyword>
<dbReference type="Proteomes" id="UP000244896">
    <property type="component" value="Chromosome"/>
</dbReference>
<keyword evidence="3" id="KW-0858">Xylan degradation</keyword>
<feature type="domain" description="BD-FAE-like" evidence="2">
    <location>
        <begin position="38"/>
        <end position="223"/>
    </location>
</feature>
<dbReference type="PANTHER" id="PTHR48081:SF6">
    <property type="entry name" value="PEPTIDASE S9 PROLYL OLIGOPEPTIDASE CATALYTIC DOMAIN-CONTAINING PROTEIN"/>
    <property type="match status" value="1"/>
</dbReference>
<dbReference type="InterPro" id="IPR029058">
    <property type="entry name" value="AB_hydrolase_fold"/>
</dbReference>
<dbReference type="EMBL" id="CP023004">
    <property type="protein sequence ID" value="AWI09335.1"/>
    <property type="molecule type" value="Genomic_DNA"/>
</dbReference>
<evidence type="ECO:0000313" key="3">
    <source>
        <dbReference type="EMBL" id="AWI09335.1"/>
    </source>
</evidence>